<evidence type="ECO:0000256" key="3">
    <source>
        <dbReference type="ARBA" id="ARBA00022516"/>
    </source>
</evidence>
<proteinExistence type="inferred from homology"/>
<keyword evidence="4 10" id="KW-0812">Transmembrane</keyword>
<dbReference type="InterPro" id="IPR033640">
    <property type="entry name" value="FAR_C"/>
</dbReference>
<keyword evidence="7 10" id="KW-0443">Lipid metabolism</keyword>
<dbReference type="AlphaFoldDB" id="A0AAW2IFY9"/>
<dbReference type="PANTHER" id="PTHR11011">
    <property type="entry name" value="MALE STERILITY PROTEIN 2-RELATED"/>
    <property type="match status" value="1"/>
</dbReference>
<evidence type="ECO:0000256" key="10">
    <source>
        <dbReference type="RuleBase" id="RU363097"/>
    </source>
</evidence>
<dbReference type="GO" id="GO:0016020">
    <property type="term" value="C:membrane"/>
    <property type="evidence" value="ECO:0007669"/>
    <property type="project" value="UniProtKB-SubCell"/>
</dbReference>
<keyword evidence="3 10" id="KW-0444">Lipid biosynthesis</keyword>
<dbReference type="CDD" id="cd05236">
    <property type="entry name" value="FAR-N_SDR_e"/>
    <property type="match status" value="1"/>
</dbReference>
<dbReference type="GO" id="GO:0080019">
    <property type="term" value="F:alcohol-forming very long-chain fatty acyl-CoA reductase activity"/>
    <property type="evidence" value="ECO:0007669"/>
    <property type="project" value="InterPro"/>
</dbReference>
<evidence type="ECO:0000256" key="6">
    <source>
        <dbReference type="ARBA" id="ARBA00022989"/>
    </source>
</evidence>
<dbReference type="EMBL" id="JARGDH010000001">
    <property type="protein sequence ID" value="KAL0280646.1"/>
    <property type="molecule type" value="Genomic_DNA"/>
</dbReference>
<keyword evidence="10" id="KW-0560">Oxidoreductase</keyword>
<dbReference type="EMBL" id="JARGDH010000001">
    <property type="protein sequence ID" value="KAL0280647.1"/>
    <property type="molecule type" value="Genomic_DNA"/>
</dbReference>
<evidence type="ECO:0000256" key="2">
    <source>
        <dbReference type="ARBA" id="ARBA00005928"/>
    </source>
</evidence>
<evidence type="ECO:0000256" key="7">
    <source>
        <dbReference type="ARBA" id="ARBA00023098"/>
    </source>
</evidence>
<dbReference type="Pfam" id="PF07993">
    <property type="entry name" value="NAD_binding_4"/>
    <property type="match status" value="1"/>
</dbReference>
<dbReference type="GO" id="GO:0035336">
    <property type="term" value="P:long-chain fatty-acyl-CoA metabolic process"/>
    <property type="evidence" value="ECO:0007669"/>
    <property type="project" value="TreeGrafter"/>
</dbReference>
<dbReference type="InterPro" id="IPR013120">
    <property type="entry name" value="FAR_NAD-bd"/>
</dbReference>
<dbReference type="GO" id="GO:0005777">
    <property type="term" value="C:peroxisome"/>
    <property type="evidence" value="ECO:0007669"/>
    <property type="project" value="TreeGrafter"/>
</dbReference>
<name>A0AAW2IFY9_9NEOP</name>
<keyword evidence="6 10" id="KW-1133">Transmembrane helix</keyword>
<keyword evidence="5 10" id="KW-0521">NADP</keyword>
<evidence type="ECO:0000256" key="8">
    <source>
        <dbReference type="ARBA" id="ARBA00023136"/>
    </source>
</evidence>
<keyword evidence="8 10" id="KW-0472">Membrane</keyword>
<dbReference type="FunFam" id="3.40.50.720:FF:000143">
    <property type="entry name" value="Fatty acyl-CoA reductase"/>
    <property type="match status" value="1"/>
</dbReference>
<comment type="caution">
    <text evidence="13">The sequence shown here is derived from an EMBL/GenBank/DDBJ whole genome shotgun (WGS) entry which is preliminary data.</text>
</comment>
<accession>A0AAW2IFY9</accession>
<gene>
    <name evidence="13" type="ORF">PYX00_001874</name>
</gene>
<feature type="domain" description="Fatty acyl-CoA reductase C-terminal" evidence="11">
    <location>
        <begin position="372"/>
        <end position="465"/>
    </location>
</feature>
<feature type="transmembrane region" description="Helical" evidence="10">
    <location>
        <begin position="486"/>
        <end position="505"/>
    </location>
</feature>
<comment type="subcellular location">
    <subcellularLocation>
        <location evidence="1">Membrane</location>
        <topology evidence="1">Multi-pass membrane protein</topology>
    </subcellularLocation>
</comment>
<evidence type="ECO:0000259" key="11">
    <source>
        <dbReference type="Pfam" id="PF03015"/>
    </source>
</evidence>
<dbReference type="InterPro" id="IPR036291">
    <property type="entry name" value="NAD(P)-bd_dom_sf"/>
</dbReference>
<dbReference type="SUPFAM" id="SSF51735">
    <property type="entry name" value="NAD(P)-binding Rossmann-fold domains"/>
    <property type="match status" value="1"/>
</dbReference>
<organism evidence="13">
    <name type="scientific">Menopon gallinae</name>
    <name type="common">poultry shaft louse</name>
    <dbReference type="NCBI Taxonomy" id="328185"/>
    <lineage>
        <taxon>Eukaryota</taxon>
        <taxon>Metazoa</taxon>
        <taxon>Ecdysozoa</taxon>
        <taxon>Arthropoda</taxon>
        <taxon>Hexapoda</taxon>
        <taxon>Insecta</taxon>
        <taxon>Pterygota</taxon>
        <taxon>Neoptera</taxon>
        <taxon>Paraneoptera</taxon>
        <taxon>Psocodea</taxon>
        <taxon>Troctomorpha</taxon>
        <taxon>Phthiraptera</taxon>
        <taxon>Amblycera</taxon>
        <taxon>Menoponidae</taxon>
        <taxon>Menopon</taxon>
    </lineage>
</organism>
<protein>
    <recommendedName>
        <fullName evidence="10">Fatty acyl-CoA reductase</fullName>
        <ecNumber evidence="10">1.2.1.84</ecNumber>
    </recommendedName>
</protein>
<dbReference type="GO" id="GO:0102965">
    <property type="term" value="F:alcohol-forming long-chain fatty acyl-CoA reductase activity"/>
    <property type="evidence" value="ECO:0007669"/>
    <property type="project" value="UniProtKB-EC"/>
</dbReference>
<evidence type="ECO:0000256" key="1">
    <source>
        <dbReference type="ARBA" id="ARBA00004141"/>
    </source>
</evidence>
<feature type="domain" description="Thioester reductase (TE)" evidence="12">
    <location>
        <begin position="28"/>
        <end position="298"/>
    </location>
</feature>
<dbReference type="InterPro" id="IPR026055">
    <property type="entry name" value="FAR"/>
</dbReference>
<comment type="similarity">
    <text evidence="2 10">Belongs to the fatty acyl-CoA reductase family.</text>
</comment>
<evidence type="ECO:0000313" key="13">
    <source>
        <dbReference type="EMBL" id="KAL0280646.1"/>
    </source>
</evidence>
<dbReference type="CDD" id="cd09071">
    <property type="entry name" value="FAR_C"/>
    <property type="match status" value="1"/>
</dbReference>
<comment type="function">
    <text evidence="10">Catalyzes the reduction of fatty acyl-CoA to fatty alcohols.</text>
</comment>
<evidence type="ECO:0000256" key="5">
    <source>
        <dbReference type="ARBA" id="ARBA00022857"/>
    </source>
</evidence>
<evidence type="ECO:0000256" key="9">
    <source>
        <dbReference type="ARBA" id="ARBA00052530"/>
    </source>
</evidence>
<comment type="catalytic activity">
    <reaction evidence="9 10">
        <text>a long-chain fatty acyl-CoA + 2 NADPH + 2 H(+) = a long-chain primary fatty alcohol + 2 NADP(+) + CoA</text>
        <dbReference type="Rhea" id="RHEA:52716"/>
        <dbReference type="ChEBI" id="CHEBI:15378"/>
        <dbReference type="ChEBI" id="CHEBI:57287"/>
        <dbReference type="ChEBI" id="CHEBI:57783"/>
        <dbReference type="ChEBI" id="CHEBI:58349"/>
        <dbReference type="ChEBI" id="CHEBI:77396"/>
        <dbReference type="ChEBI" id="CHEBI:83139"/>
        <dbReference type="EC" id="1.2.1.84"/>
    </reaction>
</comment>
<dbReference type="Pfam" id="PF03015">
    <property type="entry name" value="Sterile"/>
    <property type="match status" value="1"/>
</dbReference>
<evidence type="ECO:0000259" key="12">
    <source>
        <dbReference type="Pfam" id="PF07993"/>
    </source>
</evidence>
<feature type="transmembrane region" description="Helical" evidence="10">
    <location>
        <begin position="366"/>
        <end position="387"/>
    </location>
</feature>
<reference evidence="13" key="1">
    <citation type="journal article" date="2024" name="Gigascience">
        <title>Chromosome-level genome of the poultry shaft louse Menopon gallinae provides insight into the host-switching and adaptive evolution of parasitic lice.</title>
        <authorList>
            <person name="Xu Y."/>
            <person name="Ma L."/>
            <person name="Liu S."/>
            <person name="Liang Y."/>
            <person name="Liu Q."/>
            <person name="He Z."/>
            <person name="Tian L."/>
            <person name="Duan Y."/>
            <person name="Cai W."/>
            <person name="Li H."/>
            <person name="Song F."/>
        </authorList>
    </citation>
    <scope>NUCLEOTIDE SEQUENCE</scope>
    <source>
        <strain evidence="13">Cailab_2023a</strain>
    </source>
</reference>
<dbReference type="EC" id="1.2.1.84" evidence="10"/>
<evidence type="ECO:0000256" key="4">
    <source>
        <dbReference type="ARBA" id="ARBA00022692"/>
    </source>
</evidence>
<dbReference type="Gene3D" id="3.40.50.720">
    <property type="entry name" value="NAD(P)-binding Rossmann-like Domain"/>
    <property type="match status" value="1"/>
</dbReference>
<dbReference type="PANTHER" id="PTHR11011:SF24">
    <property type="entry name" value="FATTY ACYL-COA REDUCTASE"/>
    <property type="match status" value="1"/>
</dbReference>
<sequence>MSYKKGKKNRAYNIQTIPEFFAEKSVLITGGTGFVGKVLIEKILRSCPEVTKIYLLIRPKGTKTLEDRTNELRNLPIFVKVKRQDENSLLKIVAIKGDVTEPGLGISEEDRKLLIDEVSIVFHVAASVRFDDPLKKAILMNTRGTYEMVKLAQQMRILQSFVHVSTAYCNTHKEIIEEIVYPAPADWREVIHIAENMDQEALEVFCGKILGFYPNTYTYTKALAEHVVLDHADSIPAAIFRPTIVISSVVEPLPGWVDNFNGPVGLIVAGGKGLIRTLYTDPNIMPDYIPVDFAVRAMITVAWNRACSLEDDFSQLPVYNCSSDDVKRITQRETIDLGIYVTQDVPFNDILWLPSTSVTKCRFNHYILVFFLHFIPALVFDTILKLLKKKPLLVKLQRKIFVANMALEYFLTRHWSFRHERLINLNYKIFEEDKPQFDYMLPADFDVMEYYRNCAYGARQYLLHEDNVELPEAKKHRLRMYWLDKFIKTLFLIFMVYLALKFQVVTSLRMSLTSFASQLTNFEL</sequence>